<proteinExistence type="predicted"/>
<comment type="caution">
    <text evidence="1">The sequence shown here is derived from an EMBL/GenBank/DDBJ whole genome shotgun (WGS) entry which is preliminary data.</text>
</comment>
<dbReference type="RefSeq" id="WP_069854243.1">
    <property type="nucleotide sequence ID" value="NZ_LNPX01000001.1"/>
</dbReference>
<protein>
    <submittedName>
        <fullName evidence="1">Uncharacterized protein</fullName>
    </submittedName>
</protein>
<dbReference type="AlphaFoldDB" id="A0AAP7LV63"/>
<name>A0AAP7LV63_9STAP</name>
<accession>A0AAP7LV63</accession>
<reference evidence="2" key="1">
    <citation type="submission" date="2015-11" db="EMBL/GenBank/DDBJ databases">
        <title>Genomic diversity of Staphylococcus saprophyticus strains from urinary tract infections, animal surfaces, and fermented foods.</title>
        <authorList>
            <person name="Wolfe B.E."/>
        </authorList>
    </citation>
    <scope>NUCLEOTIDE SEQUENCE [LARGE SCALE GENOMIC DNA]</scope>
    <source>
        <strain evidence="2">738_7</strain>
    </source>
</reference>
<gene>
    <name evidence="1" type="ORF">ASS94_00185</name>
</gene>
<evidence type="ECO:0000313" key="2">
    <source>
        <dbReference type="Proteomes" id="UP000095464"/>
    </source>
</evidence>
<organism evidence="1 2">
    <name type="scientific">Staphylococcus equorum</name>
    <dbReference type="NCBI Taxonomy" id="246432"/>
    <lineage>
        <taxon>Bacteria</taxon>
        <taxon>Bacillati</taxon>
        <taxon>Bacillota</taxon>
        <taxon>Bacilli</taxon>
        <taxon>Bacillales</taxon>
        <taxon>Staphylococcaceae</taxon>
        <taxon>Staphylococcus</taxon>
    </lineage>
</organism>
<sequence>MFINVYEVTTEFGGHEEGGWYYDDYTCVHSHFVEAHEDVDGVIERLEQTYNDHANGDVTSVKGGVDIRVYDEDEKAESETLEVPVYS</sequence>
<evidence type="ECO:0000313" key="1">
    <source>
        <dbReference type="EMBL" id="OEK59117.1"/>
    </source>
</evidence>
<dbReference type="EMBL" id="LNPX01000001">
    <property type="protein sequence ID" value="OEK59117.1"/>
    <property type="molecule type" value="Genomic_DNA"/>
</dbReference>
<dbReference type="Proteomes" id="UP000095464">
    <property type="component" value="Unassembled WGS sequence"/>
</dbReference>